<gene>
    <name evidence="3" type="ORF">CLG94_12710</name>
</gene>
<evidence type="ECO:0000313" key="3">
    <source>
        <dbReference type="EMBL" id="PTL34849.1"/>
    </source>
</evidence>
<evidence type="ECO:0000313" key="4">
    <source>
        <dbReference type="Proteomes" id="UP000241436"/>
    </source>
</evidence>
<keyword evidence="1" id="KW-0732">Signal</keyword>
<dbReference type="InterPro" id="IPR050570">
    <property type="entry name" value="Cell_wall_metabolism_enzyme"/>
</dbReference>
<dbReference type="AlphaFoldDB" id="A0A2T4TUR6"/>
<feature type="chain" id="PRO_5015500866" description="M23ase beta-sheet core domain-containing protein" evidence="1">
    <location>
        <begin position="24"/>
        <end position="293"/>
    </location>
</feature>
<dbReference type="PANTHER" id="PTHR21666:SF287">
    <property type="entry name" value="CYTOPLASMIC MEMBRANE PROTEIN"/>
    <property type="match status" value="1"/>
</dbReference>
<evidence type="ECO:0000259" key="2">
    <source>
        <dbReference type="Pfam" id="PF01551"/>
    </source>
</evidence>
<dbReference type="CDD" id="cd12797">
    <property type="entry name" value="M23_peptidase"/>
    <property type="match status" value="1"/>
</dbReference>
<feature type="signal peptide" evidence="1">
    <location>
        <begin position="1"/>
        <end position="23"/>
    </location>
</feature>
<dbReference type="RefSeq" id="WP_275666235.1">
    <property type="nucleotide sequence ID" value="NZ_NVQC01000040.1"/>
</dbReference>
<organism evidence="3 4">
    <name type="scientific">Candidatus Methylomirabilis limnetica</name>
    <dbReference type="NCBI Taxonomy" id="2033718"/>
    <lineage>
        <taxon>Bacteria</taxon>
        <taxon>Candidatus Methylomirabilota</taxon>
        <taxon>Candidatus Methylomirabilia</taxon>
        <taxon>Candidatus Methylomirabilales</taxon>
        <taxon>Candidatus Methylomirabilaceae</taxon>
        <taxon>Candidatus Methylomirabilis</taxon>
    </lineage>
</organism>
<dbReference type="PANTHER" id="PTHR21666">
    <property type="entry name" value="PEPTIDASE-RELATED"/>
    <property type="match status" value="1"/>
</dbReference>
<proteinExistence type="predicted"/>
<keyword evidence="4" id="KW-1185">Reference proteome</keyword>
<reference evidence="3 4" key="1">
    <citation type="submission" date="2017-09" db="EMBL/GenBank/DDBJ databases">
        <title>Bloom of a denitrifying methanotroph, Candidatus Methylomirabilis limnetica, in a deep stratified lake.</title>
        <authorList>
            <person name="Graf J.S."/>
            <person name="Marchant H.K."/>
            <person name="Tienken D."/>
            <person name="Hach P.F."/>
            <person name="Brand A."/>
            <person name="Schubert C.J."/>
            <person name="Kuypers M.M."/>
            <person name="Milucka J."/>
        </authorList>
    </citation>
    <scope>NUCLEOTIDE SEQUENCE [LARGE SCALE GENOMIC DNA]</scope>
    <source>
        <strain evidence="3 4">Zug</strain>
    </source>
</reference>
<sequence length="293" mass="31748">MKRLTALAVVLLVCMTLDSVAQAEPMDALTLRQGDVRIVKLADDAKVSDLQGVIDTGGVPSAIPMFSKGGALYGIVAVDLYQQPGEYQMTVYEAATKRALSAKALIVKQGEFEKSISPSWNAHVFTKPELERIASEKQAMAEALRTSSSQPLWQDGTIYPIEKTDHTGLITTPFGQIRMNPAQDWFRFHRGTDFQAPKGFPIRAIATGKVAHLGHDYLLEGNITVIDHGLGIFSSYLHQSSFLVKIGDEVKKGDVIGRVGSTGNSNAPHLHLALKIGGAVVDPLQFIEALRGL</sequence>
<comment type="caution">
    <text evidence="3">The sequence shown here is derived from an EMBL/GenBank/DDBJ whole genome shotgun (WGS) entry which is preliminary data.</text>
</comment>
<dbReference type="EMBL" id="NVQC01000040">
    <property type="protein sequence ID" value="PTL34849.1"/>
    <property type="molecule type" value="Genomic_DNA"/>
</dbReference>
<protein>
    <recommendedName>
        <fullName evidence="2">M23ase beta-sheet core domain-containing protein</fullName>
    </recommendedName>
</protein>
<feature type="domain" description="M23ase beta-sheet core" evidence="2">
    <location>
        <begin position="187"/>
        <end position="283"/>
    </location>
</feature>
<dbReference type="Pfam" id="PF01551">
    <property type="entry name" value="Peptidase_M23"/>
    <property type="match status" value="1"/>
</dbReference>
<dbReference type="GO" id="GO:0004222">
    <property type="term" value="F:metalloendopeptidase activity"/>
    <property type="evidence" value="ECO:0007669"/>
    <property type="project" value="TreeGrafter"/>
</dbReference>
<dbReference type="Proteomes" id="UP000241436">
    <property type="component" value="Unassembled WGS sequence"/>
</dbReference>
<evidence type="ECO:0000256" key="1">
    <source>
        <dbReference type="SAM" id="SignalP"/>
    </source>
</evidence>
<dbReference type="InterPro" id="IPR016047">
    <property type="entry name" value="M23ase_b-sheet_dom"/>
</dbReference>
<accession>A0A2T4TUR6</accession>
<name>A0A2T4TUR6_9BACT</name>
<dbReference type="SUPFAM" id="SSF51261">
    <property type="entry name" value="Duplicated hybrid motif"/>
    <property type="match status" value="1"/>
</dbReference>
<dbReference type="InterPro" id="IPR011055">
    <property type="entry name" value="Dup_hybrid_motif"/>
</dbReference>
<dbReference type="Gene3D" id="2.70.70.10">
    <property type="entry name" value="Glucose Permease (Domain IIA)"/>
    <property type="match status" value="1"/>
</dbReference>
<reference evidence="4" key="2">
    <citation type="journal article" date="2018" name="Environ. Microbiol.">
        <title>Bloom of a denitrifying methanotroph, 'Candidatus Methylomirabilis limnetica', in a deep stratified lake.</title>
        <authorList>
            <person name="Graf J.S."/>
            <person name="Mayr M.J."/>
            <person name="Marchant H.K."/>
            <person name="Tienken D."/>
            <person name="Hach P.F."/>
            <person name="Brand A."/>
            <person name="Schubert C.J."/>
            <person name="Kuypers M.M."/>
            <person name="Milucka J."/>
        </authorList>
    </citation>
    <scope>NUCLEOTIDE SEQUENCE [LARGE SCALE GENOMIC DNA]</scope>
    <source>
        <strain evidence="4">Zug</strain>
    </source>
</reference>